<dbReference type="EMBL" id="JAPDHZ010000008">
    <property type="protein sequence ID" value="MDG0794964.1"/>
    <property type="molecule type" value="Genomic_DNA"/>
</dbReference>
<dbReference type="RefSeq" id="WP_277568675.1">
    <property type="nucleotide sequence ID" value="NZ_JAPDHZ010000008.1"/>
</dbReference>
<gene>
    <name evidence="1" type="ORF">OMP38_32150</name>
</gene>
<dbReference type="AlphaFoldDB" id="A0A9X4KP30"/>
<comment type="caution">
    <text evidence="1">The sequence shown here is derived from an EMBL/GenBank/DDBJ whole genome shotgun (WGS) entry which is preliminary data.</text>
</comment>
<evidence type="ECO:0000313" key="2">
    <source>
        <dbReference type="Proteomes" id="UP001153387"/>
    </source>
</evidence>
<proteinExistence type="predicted"/>
<protein>
    <submittedName>
        <fullName evidence="1">Uncharacterized protein</fullName>
    </submittedName>
</protein>
<name>A0A9X4KP30_9BACL</name>
<accession>A0A9X4KP30</accession>
<reference evidence="1 2" key="1">
    <citation type="submission" date="2022-10" db="EMBL/GenBank/DDBJ databases">
        <title>Comparative genomic analysis of Cohnella hashimotonis sp. nov., isolated from the International Space Station.</title>
        <authorList>
            <person name="Simpson A."/>
            <person name="Venkateswaran K."/>
        </authorList>
    </citation>
    <scope>NUCLEOTIDE SEQUENCE [LARGE SCALE GENOMIC DNA]</scope>
    <source>
        <strain evidence="1 2">DSM 18997</strain>
    </source>
</reference>
<dbReference type="Proteomes" id="UP001153387">
    <property type="component" value="Unassembled WGS sequence"/>
</dbReference>
<evidence type="ECO:0000313" key="1">
    <source>
        <dbReference type="EMBL" id="MDG0794964.1"/>
    </source>
</evidence>
<keyword evidence="2" id="KW-1185">Reference proteome</keyword>
<organism evidence="1 2">
    <name type="scientific">Cohnella ginsengisoli</name>
    <dbReference type="NCBI Taxonomy" id="425004"/>
    <lineage>
        <taxon>Bacteria</taxon>
        <taxon>Bacillati</taxon>
        <taxon>Bacillota</taxon>
        <taxon>Bacilli</taxon>
        <taxon>Bacillales</taxon>
        <taxon>Paenibacillaceae</taxon>
        <taxon>Cohnella</taxon>
    </lineage>
</organism>
<sequence length="219" mass="23586">MVVGTGSVETYSKRNIKSYLQIKRGAELETLEYDGSDSANYKFNVLEGSSVVGAVYVESTSELVELASGPTGITVHPLEEATESTEASLVFHVKEGDKEVGKWTLPIIMDETAPTLSGSVYENGKFTITASEPLSPFGYSTSMMFSQSGDDSDYTVVDNTNAIYSVAIVGNQAIISLNEEAIRGRYTLQPNSKFKVNVAISDYADNSSNLNSTLSMPQA</sequence>